<organism evidence="2 3">
    <name type="scientific">Tribonema minus</name>
    <dbReference type="NCBI Taxonomy" id="303371"/>
    <lineage>
        <taxon>Eukaryota</taxon>
        <taxon>Sar</taxon>
        <taxon>Stramenopiles</taxon>
        <taxon>Ochrophyta</taxon>
        <taxon>PX clade</taxon>
        <taxon>Xanthophyceae</taxon>
        <taxon>Tribonematales</taxon>
        <taxon>Tribonemataceae</taxon>
        <taxon>Tribonema</taxon>
    </lineage>
</organism>
<dbReference type="OrthoDB" id="10253878at2759"/>
<accession>A0A835Z251</accession>
<dbReference type="PROSITE" id="PS50020">
    <property type="entry name" value="WW_DOMAIN_2"/>
    <property type="match status" value="1"/>
</dbReference>
<evidence type="ECO:0000313" key="3">
    <source>
        <dbReference type="Proteomes" id="UP000664859"/>
    </source>
</evidence>
<gene>
    <name evidence="2" type="ORF">JKP88DRAFT_236730</name>
</gene>
<sequence>MRHAGIQELMINKNLKMVQEYSFELLMGFDHAMTLTTEDEKVYEMGGAIWGLIYRKPEKYSEQHLHHFASHLYTELETLYEVPLDKFKEGALVFADAPDFSQPVKSNRVELAYSTPERCDDVGEWRATLDLAGKRYWWNPRTRESTYATPALASAPLSS</sequence>
<keyword evidence="3" id="KW-1185">Reference proteome</keyword>
<dbReference type="EMBL" id="JAFCMP010000129">
    <property type="protein sequence ID" value="KAG5185506.1"/>
    <property type="molecule type" value="Genomic_DNA"/>
</dbReference>
<dbReference type="Proteomes" id="UP000664859">
    <property type="component" value="Unassembled WGS sequence"/>
</dbReference>
<feature type="domain" description="WW" evidence="1">
    <location>
        <begin position="125"/>
        <end position="152"/>
    </location>
</feature>
<name>A0A835Z251_9STRA</name>
<proteinExistence type="predicted"/>
<comment type="caution">
    <text evidence="2">The sequence shown here is derived from an EMBL/GenBank/DDBJ whole genome shotgun (WGS) entry which is preliminary data.</text>
</comment>
<protein>
    <recommendedName>
        <fullName evidence="1">WW domain-containing protein</fullName>
    </recommendedName>
</protein>
<evidence type="ECO:0000313" key="2">
    <source>
        <dbReference type="EMBL" id="KAG5185506.1"/>
    </source>
</evidence>
<dbReference type="PROSITE" id="PS01159">
    <property type="entry name" value="WW_DOMAIN_1"/>
    <property type="match status" value="1"/>
</dbReference>
<reference evidence="2" key="1">
    <citation type="submission" date="2021-02" db="EMBL/GenBank/DDBJ databases">
        <title>First Annotated Genome of the Yellow-green Alga Tribonema minus.</title>
        <authorList>
            <person name="Mahan K.M."/>
        </authorList>
    </citation>
    <scope>NUCLEOTIDE SEQUENCE</scope>
    <source>
        <strain evidence="2">UTEX B ZZ1240</strain>
    </source>
</reference>
<evidence type="ECO:0000259" key="1">
    <source>
        <dbReference type="PROSITE" id="PS50020"/>
    </source>
</evidence>
<dbReference type="InterPro" id="IPR001202">
    <property type="entry name" value="WW_dom"/>
</dbReference>
<dbReference type="AlphaFoldDB" id="A0A835Z251"/>